<dbReference type="Proteomes" id="UP001234297">
    <property type="component" value="Chromosome 10"/>
</dbReference>
<dbReference type="EMBL" id="CM056818">
    <property type="protein sequence ID" value="KAJ8622229.1"/>
    <property type="molecule type" value="Genomic_DNA"/>
</dbReference>
<gene>
    <name evidence="1" type="ORF">MRB53_030758</name>
</gene>
<evidence type="ECO:0000313" key="1">
    <source>
        <dbReference type="EMBL" id="KAJ8622229.1"/>
    </source>
</evidence>
<sequence>MGEAIGEEDLPSKDLNEEEVQERGCYTQIFTKMKDERKKMAINSFISLDLMRISFGIKIKQGKMKRGRGEDCWKKKEGAIRRRKDRRTIQNCYSASGKDSAWVRLVAEIGELNSVAKEKTGEAAAAAVFCRPSPYVECSHRWSASPLSEKIRGIWSRGSGCRI</sequence>
<name>A0ACC2KMP3_PERAE</name>
<proteinExistence type="predicted"/>
<evidence type="ECO:0000313" key="2">
    <source>
        <dbReference type="Proteomes" id="UP001234297"/>
    </source>
</evidence>
<protein>
    <submittedName>
        <fullName evidence="1">Uncharacterized protein</fullName>
    </submittedName>
</protein>
<comment type="caution">
    <text evidence="1">The sequence shown here is derived from an EMBL/GenBank/DDBJ whole genome shotgun (WGS) entry which is preliminary data.</text>
</comment>
<reference evidence="1 2" key="1">
    <citation type="journal article" date="2022" name="Hortic Res">
        <title>A haplotype resolved chromosomal level avocado genome allows analysis of novel avocado genes.</title>
        <authorList>
            <person name="Nath O."/>
            <person name="Fletcher S.J."/>
            <person name="Hayward A."/>
            <person name="Shaw L.M."/>
            <person name="Masouleh A.K."/>
            <person name="Furtado A."/>
            <person name="Henry R.J."/>
            <person name="Mitter N."/>
        </authorList>
    </citation>
    <scope>NUCLEOTIDE SEQUENCE [LARGE SCALE GENOMIC DNA]</scope>
    <source>
        <strain evidence="2">cv. Hass</strain>
    </source>
</reference>
<keyword evidence="2" id="KW-1185">Reference proteome</keyword>
<organism evidence="1 2">
    <name type="scientific">Persea americana</name>
    <name type="common">Avocado</name>
    <dbReference type="NCBI Taxonomy" id="3435"/>
    <lineage>
        <taxon>Eukaryota</taxon>
        <taxon>Viridiplantae</taxon>
        <taxon>Streptophyta</taxon>
        <taxon>Embryophyta</taxon>
        <taxon>Tracheophyta</taxon>
        <taxon>Spermatophyta</taxon>
        <taxon>Magnoliopsida</taxon>
        <taxon>Magnoliidae</taxon>
        <taxon>Laurales</taxon>
        <taxon>Lauraceae</taxon>
        <taxon>Persea</taxon>
    </lineage>
</organism>
<accession>A0ACC2KMP3</accession>